<dbReference type="Proteomes" id="UP001380290">
    <property type="component" value="Unassembled WGS sequence"/>
</dbReference>
<reference evidence="1 2" key="1">
    <citation type="submission" date="2024-02" db="EMBL/GenBank/DDBJ databases">
        <title>Identification of pathogenicity and growth-promoting function of Pseudomonas putida variant.</title>
        <authorList>
            <person name="Sun J."/>
        </authorList>
    </citation>
    <scope>NUCLEOTIDE SEQUENCE [LARGE SCALE GENOMIC DNA]</scope>
    <source>
        <strain evidence="1 2">A03</strain>
    </source>
</reference>
<organism evidence="1 2">
    <name type="scientific">Pseudomonas farsensis</name>
    <dbReference type="NCBI Taxonomy" id="2745492"/>
    <lineage>
        <taxon>Bacteria</taxon>
        <taxon>Pseudomonadati</taxon>
        <taxon>Pseudomonadota</taxon>
        <taxon>Gammaproteobacteria</taxon>
        <taxon>Pseudomonadales</taxon>
        <taxon>Pseudomonadaceae</taxon>
        <taxon>Pseudomonas</taxon>
    </lineage>
</organism>
<proteinExistence type="predicted"/>
<dbReference type="CDD" id="cd14744">
    <property type="entry name" value="PAAR_CT_2"/>
    <property type="match status" value="1"/>
</dbReference>
<name>A0ABU8QSK0_9PSED</name>
<accession>A0ABU8QSK0</accession>
<evidence type="ECO:0000313" key="1">
    <source>
        <dbReference type="EMBL" id="MEJ5863638.1"/>
    </source>
</evidence>
<evidence type="ECO:0000313" key="2">
    <source>
        <dbReference type="Proteomes" id="UP001380290"/>
    </source>
</evidence>
<dbReference type="RefSeq" id="WP_339599197.1">
    <property type="nucleotide sequence ID" value="NZ_JBBHLC010000022.1"/>
</dbReference>
<dbReference type="InterPro" id="IPR008727">
    <property type="entry name" value="PAAR_motif"/>
</dbReference>
<comment type="caution">
    <text evidence="1">The sequence shown here is derived from an EMBL/GenBank/DDBJ whole genome shotgun (WGS) entry which is preliminary data.</text>
</comment>
<dbReference type="Pfam" id="PF05488">
    <property type="entry name" value="PAAR_motif"/>
    <property type="match status" value="1"/>
</dbReference>
<keyword evidence="2" id="KW-1185">Reference proteome</keyword>
<dbReference type="EMBL" id="JBBHLC010000022">
    <property type="protein sequence ID" value="MEJ5863638.1"/>
    <property type="molecule type" value="Genomic_DNA"/>
</dbReference>
<gene>
    <name evidence="1" type="ORF">V7S98_10420</name>
</gene>
<protein>
    <submittedName>
        <fullName evidence="1">PAAR domain-containing protein</fullName>
    </submittedName>
</protein>
<sequence>MKRVDLGGKGQALDGDFTTTGATCIASGRLYQSDSRYVLRKGDRTTECPACGQPGTIDEGVPWFTSEGRQVAMDGARVACACPGGSNRVIAPLNGSTPVATNAQGRTAQPHQLDPHAVAAPLGTLEPGFFVVPRSMSGPEVLGELLRQQASLPISRLKMLNPTFELGFKAGEIFVIGDPDSQNSCTREEAQLMAAAEHARTSLASLTPEEANFMMRHQAEIAGLLSEASLAMGVAQAMMAKSLDDLLNTLRHIEHLHQEQFLKHGHLRSREFFSTRKQLFQKLEAQLKLTFLNKRLDLGSHESLGRALGISSKSLVHHWSKAGGPGQIPGYATHLEKVARLSKYLEHGARAGIIVGGVSSALKVQEVCRAGEAIACTKVKFTETGTFAGGLGGGAVGGLIGKGAATAICLGLGPVSATACGVIIVGASAYTASVVGMSTGESLGEIIYEHIDP</sequence>